<evidence type="ECO:0000256" key="3">
    <source>
        <dbReference type="ARBA" id="ARBA00019539"/>
    </source>
</evidence>
<comment type="function">
    <text evidence="4">Inclusion body (IB) resident protein that interacts strongly with lipid droplet (LD) proteins. Involved in LD-mediated IB clearing after protein folding stress, probably by enabling access to the IBs of an LD-stored soluble sterol derivative that acts as a chaperone in inclusion clearing.</text>
</comment>
<evidence type="ECO:0000256" key="2">
    <source>
        <dbReference type="ARBA" id="ARBA00018424"/>
    </source>
</evidence>
<keyword evidence="7" id="KW-1185">Reference proteome</keyword>
<sequence>MAMKRVGGWLNPSKTSIHQSRSLTALDEPAALQEAMRQAAYISHVLTSAIEVDKAEAELAKGNSPFHKLGSATTLFLRATLGFEKEMMEQAGVRLADAQDSASEYHRRALRDASTAHQSAIYPRGSEYALCHAETQLMSAVVGVLNESLTESLRGFYNLRKAFTTLQEIVDAENKYLEKHFSSSTTSLESGTQSSTSAAGQKDTSGTNSGVMTPVDAKNLDDEELDFVDAEESISDQATPHVYKGNLEFPGVHDLKLQETLKDLEHDGAASNNVAPKESGISGHTTTHAPSAAEKAENQLDFTSVSSDPIDIFIHSGAAMCFGLLQLLLSMIPPAFGKILSIFSFRGDRENGLRLLWRATAFKHNINGAMAGLVLLPFHNAAIALCDIHRREAYPRERLRQLLQEMRSIYPNSLLWLLEEARMHGADRDLEGAVDVLKRDSKSTTLKQVEALRVFETSMACMFLHRYEECAKSFIQCIDLNNWSHGLYYYISGSCHVELYRKHQHSDPEVAERHKKKATELLQHVSANVGKKRFMARQLPLDVFIMRKIAKWEHRAKTRHCDFIDAIGVSPLEEMIYFWSGLKRMRPEHIAVSLESLKWSESQPTWNDEAVDEKAILSLLKATCLRNLGQVEEAQTELKQHVFCYNLYAITACDHADNWSLPVAHYEKAVCFWDQAGGQDGDRALLKQCSDELAVVERWGGFDLDARIGLKLTTARETLRRISISQ</sequence>
<comment type="subunit">
    <text evidence="1">Interacts with lipid droplet proteins.</text>
</comment>
<evidence type="ECO:0000256" key="4">
    <source>
        <dbReference type="ARBA" id="ARBA00043897"/>
    </source>
</evidence>
<evidence type="ECO:0000256" key="1">
    <source>
        <dbReference type="ARBA" id="ARBA00011408"/>
    </source>
</evidence>
<gene>
    <name evidence="6" type="ORF">AC579_3613</name>
</gene>
<dbReference type="Proteomes" id="UP000073492">
    <property type="component" value="Unassembled WGS sequence"/>
</dbReference>
<proteinExistence type="predicted"/>
<dbReference type="AlphaFoldDB" id="A0A139ISJ3"/>
<dbReference type="SUPFAM" id="SSF48452">
    <property type="entry name" value="TPR-like"/>
    <property type="match status" value="1"/>
</dbReference>
<name>A0A139ISJ3_9PEZI</name>
<dbReference type="GO" id="GO:0005741">
    <property type="term" value="C:mitochondrial outer membrane"/>
    <property type="evidence" value="ECO:0007669"/>
    <property type="project" value="TreeGrafter"/>
</dbReference>
<accession>A0A139ISJ3</accession>
<dbReference type="GO" id="GO:0005634">
    <property type="term" value="C:nucleus"/>
    <property type="evidence" value="ECO:0007669"/>
    <property type="project" value="TreeGrafter"/>
</dbReference>
<feature type="compositionally biased region" description="Polar residues" evidence="5">
    <location>
        <begin position="183"/>
        <end position="211"/>
    </location>
</feature>
<dbReference type="GO" id="GO:0005829">
    <property type="term" value="C:cytosol"/>
    <property type="evidence" value="ECO:0007669"/>
    <property type="project" value="TreeGrafter"/>
</dbReference>
<feature type="region of interest" description="Disordered" evidence="5">
    <location>
        <begin position="270"/>
        <end position="295"/>
    </location>
</feature>
<evidence type="ECO:0000256" key="5">
    <source>
        <dbReference type="SAM" id="MobiDB-lite"/>
    </source>
</evidence>
<reference evidence="6 7" key="1">
    <citation type="submission" date="2015-07" db="EMBL/GenBank/DDBJ databases">
        <title>Comparative genomics of the Sigatoka disease complex on banana suggests a link between parallel evolutionary changes in Pseudocercospora fijiensis and Pseudocercospora eumusae and increased virulence on the banana host.</title>
        <authorList>
            <person name="Chang T.-C."/>
            <person name="Salvucci A."/>
            <person name="Crous P.W."/>
            <person name="Stergiopoulos I."/>
        </authorList>
    </citation>
    <scope>NUCLEOTIDE SEQUENCE [LARGE SCALE GENOMIC DNA]</scope>
    <source>
        <strain evidence="6 7">CBS 116634</strain>
    </source>
</reference>
<dbReference type="InterPro" id="IPR011990">
    <property type="entry name" value="TPR-like_helical_dom_sf"/>
</dbReference>
<evidence type="ECO:0000313" key="6">
    <source>
        <dbReference type="EMBL" id="KXT17767.1"/>
    </source>
</evidence>
<protein>
    <recommendedName>
        <fullName evidence="2">Inclusion body clearance protein IML2</fullName>
    </recommendedName>
    <alternativeName>
        <fullName evidence="3">Inclusion body clearance protein iml2</fullName>
    </alternativeName>
</protein>
<dbReference type="PANTHER" id="PTHR31859:SF1">
    <property type="entry name" value="TETRATRICOPEPTIDE REPEAT PROTEIN 39C"/>
    <property type="match status" value="1"/>
</dbReference>
<dbReference type="Pfam" id="PF10300">
    <property type="entry name" value="Iml2-TPR_39"/>
    <property type="match status" value="1"/>
</dbReference>
<dbReference type="OrthoDB" id="2154985at2759"/>
<comment type="caution">
    <text evidence="6">The sequence shown here is derived from an EMBL/GenBank/DDBJ whole genome shotgun (WGS) entry which is preliminary data.</text>
</comment>
<dbReference type="EMBL" id="LFZO01000015">
    <property type="protein sequence ID" value="KXT17767.1"/>
    <property type="molecule type" value="Genomic_DNA"/>
</dbReference>
<evidence type="ECO:0000313" key="7">
    <source>
        <dbReference type="Proteomes" id="UP000073492"/>
    </source>
</evidence>
<dbReference type="PANTHER" id="PTHR31859">
    <property type="entry name" value="TETRATRICOPEPTIDE REPEAT PROTEIN 39 FAMILY MEMBER"/>
    <property type="match status" value="1"/>
</dbReference>
<dbReference type="InterPro" id="IPR019412">
    <property type="entry name" value="IML2/TPR_39"/>
</dbReference>
<feature type="region of interest" description="Disordered" evidence="5">
    <location>
        <begin position="183"/>
        <end position="218"/>
    </location>
</feature>
<organism evidence="6 7">
    <name type="scientific">Pseudocercospora musae</name>
    <dbReference type="NCBI Taxonomy" id="113226"/>
    <lineage>
        <taxon>Eukaryota</taxon>
        <taxon>Fungi</taxon>
        <taxon>Dikarya</taxon>
        <taxon>Ascomycota</taxon>
        <taxon>Pezizomycotina</taxon>
        <taxon>Dothideomycetes</taxon>
        <taxon>Dothideomycetidae</taxon>
        <taxon>Mycosphaerellales</taxon>
        <taxon>Mycosphaerellaceae</taxon>
        <taxon>Pseudocercospora</taxon>
    </lineage>
</organism>